<dbReference type="InterPro" id="IPR051801">
    <property type="entry name" value="GH28_Enzymes"/>
</dbReference>
<geneLocation type="plasmid" evidence="6 7">
    <name>pCadTS8_2</name>
</geneLocation>
<accession>A0ABY7AUG3</accession>
<dbReference type="InterPro" id="IPR011050">
    <property type="entry name" value="Pectin_lyase_fold/virulence"/>
</dbReference>
<dbReference type="RefSeq" id="WP_268076875.1">
    <property type="nucleotide sequence ID" value="NZ_CP109967.1"/>
</dbReference>
<reference evidence="6" key="1">
    <citation type="submission" date="2022-10" db="EMBL/GenBank/DDBJ databases">
        <title>Catenovulum adriacola sp. nov. isolated in the Harbour of Susak.</title>
        <authorList>
            <person name="Schoch T."/>
            <person name="Reich S.J."/>
            <person name="Stoeferle S."/>
            <person name="Flaiz M."/>
            <person name="Kazda M."/>
            <person name="Riedel C.U."/>
            <person name="Duerre P."/>
        </authorList>
    </citation>
    <scope>NUCLEOTIDE SEQUENCE</scope>
    <source>
        <strain evidence="6">TS8</strain>
        <plasmid evidence="6">pCadTS8_2</plasmid>
    </source>
</reference>
<dbReference type="InterPro" id="IPR012334">
    <property type="entry name" value="Pectin_lyas_fold"/>
</dbReference>
<evidence type="ECO:0000256" key="3">
    <source>
        <dbReference type="ARBA" id="ARBA00023295"/>
    </source>
</evidence>
<comment type="similarity">
    <text evidence="1 4">Belongs to the glycosyl hydrolase 28 family.</text>
</comment>
<keyword evidence="2 4" id="KW-0378">Hydrolase</keyword>
<protein>
    <submittedName>
        <fullName evidence="6">Glycosyl hydrolase family 28 protein</fullName>
    </submittedName>
</protein>
<evidence type="ECO:0000256" key="2">
    <source>
        <dbReference type="ARBA" id="ARBA00022801"/>
    </source>
</evidence>
<feature type="signal peptide" evidence="5">
    <location>
        <begin position="1"/>
        <end position="27"/>
    </location>
</feature>
<name>A0ABY7AUG3_9ALTE</name>
<dbReference type="GO" id="GO:0016787">
    <property type="term" value="F:hydrolase activity"/>
    <property type="evidence" value="ECO:0007669"/>
    <property type="project" value="UniProtKB-KW"/>
</dbReference>
<dbReference type="SMART" id="SM00710">
    <property type="entry name" value="PbH1"/>
    <property type="match status" value="6"/>
</dbReference>
<evidence type="ECO:0000256" key="1">
    <source>
        <dbReference type="ARBA" id="ARBA00008834"/>
    </source>
</evidence>
<dbReference type="Pfam" id="PF00295">
    <property type="entry name" value="Glyco_hydro_28"/>
    <property type="match status" value="1"/>
</dbReference>
<keyword evidence="5" id="KW-0732">Signal</keyword>
<gene>
    <name evidence="6" type="ORF">OLW01_17940</name>
</gene>
<keyword evidence="6" id="KW-0614">Plasmid</keyword>
<dbReference type="Gene3D" id="2.160.20.10">
    <property type="entry name" value="Single-stranded right-handed beta-helix, Pectin lyase-like"/>
    <property type="match status" value="1"/>
</dbReference>
<sequence>MINRRKFLKTSLAAFAAAQFTAFNVIARQLENYLTQFEKNRSKNPTRQPIKQTKTLNVKSFGALGNGAALDTKSIQNAINKAASYADGGTLIFPEGQYHTGSLTLKNNVHLHFEQGATLLGSTNIYDYQSHDGMVHSLLEANRCKNIAISGPGSIDGRGRELALNINDLHHRGVRVEPDFNDRRNRSRHRPSVIAFHHCEDIKLYDINIKNSAGWVQHYAGCRYLEIDNMKVESDAFWNNDGIDINDCENVKITGCFVNAADDAICLKSTTGGQFHNNHVYISDCVLRSSSNGIKFGTESMWGFTNVEIENIQVFDTYRSAIALETVDGAKLENVKINNVDAYNVGCAIFIRRGQRNRDVPVNTPVGNLKNIKISNVKAYISFLRADAEYQVRGPALNSFFNPIPASISGLPDAHVENVILENIEISYPGRANKGFAYRPADLPDLVPQERAEYPEYTMFGELPAWGLFVRHVTGLKMNNIKLVAREADFRPAYVFNDVQNLTLNKSDILSTNNTQVVCNKVVQVKISEVKGLNKAGNLESLSRNVLKIDEQSRQVSWH</sequence>
<dbReference type="EMBL" id="CP109967">
    <property type="protein sequence ID" value="WAJ72160.1"/>
    <property type="molecule type" value="Genomic_DNA"/>
</dbReference>
<organism evidence="6 7">
    <name type="scientific">Catenovulum adriaticum</name>
    <dbReference type="NCBI Taxonomy" id="2984846"/>
    <lineage>
        <taxon>Bacteria</taxon>
        <taxon>Pseudomonadati</taxon>
        <taxon>Pseudomonadota</taxon>
        <taxon>Gammaproteobacteria</taxon>
        <taxon>Alteromonadales</taxon>
        <taxon>Alteromonadaceae</taxon>
        <taxon>Catenovulum</taxon>
    </lineage>
</organism>
<dbReference type="InterPro" id="IPR006626">
    <property type="entry name" value="PbH1"/>
</dbReference>
<feature type="chain" id="PRO_5047548703" evidence="5">
    <location>
        <begin position="28"/>
        <end position="559"/>
    </location>
</feature>
<evidence type="ECO:0000313" key="7">
    <source>
        <dbReference type="Proteomes" id="UP001163726"/>
    </source>
</evidence>
<dbReference type="SUPFAM" id="SSF51126">
    <property type="entry name" value="Pectin lyase-like"/>
    <property type="match status" value="1"/>
</dbReference>
<dbReference type="PANTHER" id="PTHR31339:SF9">
    <property type="entry name" value="PLASMIN AND FIBRONECTIN-BINDING PROTEIN A"/>
    <property type="match status" value="1"/>
</dbReference>
<dbReference type="InterPro" id="IPR000743">
    <property type="entry name" value="Glyco_hydro_28"/>
</dbReference>
<keyword evidence="7" id="KW-1185">Reference proteome</keyword>
<evidence type="ECO:0000313" key="6">
    <source>
        <dbReference type="EMBL" id="WAJ72160.1"/>
    </source>
</evidence>
<evidence type="ECO:0000256" key="5">
    <source>
        <dbReference type="SAM" id="SignalP"/>
    </source>
</evidence>
<proteinExistence type="inferred from homology"/>
<evidence type="ECO:0000256" key="4">
    <source>
        <dbReference type="RuleBase" id="RU361169"/>
    </source>
</evidence>
<keyword evidence="3 4" id="KW-0326">Glycosidase</keyword>
<dbReference type="PANTHER" id="PTHR31339">
    <property type="entry name" value="PECTIN LYASE-RELATED"/>
    <property type="match status" value="1"/>
</dbReference>
<dbReference type="Proteomes" id="UP001163726">
    <property type="component" value="Plasmid pCadTS8_2"/>
</dbReference>